<dbReference type="OrthoDB" id="1625426at2"/>
<dbReference type="RefSeq" id="WP_089382409.1">
    <property type="nucleotide sequence ID" value="NZ_FZNT01000008.1"/>
</dbReference>
<dbReference type="InterPro" id="IPR027417">
    <property type="entry name" value="P-loop_NTPase"/>
</dbReference>
<accession>A0A238YBI2</accession>
<name>A0A238YBI2_9FLAO</name>
<proteinExistence type="predicted"/>
<dbReference type="SUPFAM" id="SSF52540">
    <property type="entry name" value="P-loop containing nucleoside triphosphate hydrolases"/>
    <property type="match status" value="1"/>
</dbReference>
<reference evidence="1 2" key="1">
    <citation type="submission" date="2017-06" db="EMBL/GenBank/DDBJ databases">
        <authorList>
            <person name="Kim H.J."/>
            <person name="Triplett B.A."/>
        </authorList>
    </citation>
    <scope>NUCLEOTIDE SEQUENCE [LARGE SCALE GENOMIC DNA]</scope>
    <source>
        <strain evidence="1 2">DSM 29150</strain>
    </source>
</reference>
<protein>
    <submittedName>
        <fullName evidence="1">Signal recognition particle subunit FFH/SRP54 (Srp54)</fullName>
    </submittedName>
</protein>
<evidence type="ECO:0000313" key="2">
    <source>
        <dbReference type="Proteomes" id="UP000198384"/>
    </source>
</evidence>
<dbReference type="Gene3D" id="3.40.50.300">
    <property type="entry name" value="P-loop containing nucleotide triphosphate hydrolases"/>
    <property type="match status" value="1"/>
</dbReference>
<gene>
    <name evidence="1" type="ORF">SAMN06265371_108215</name>
</gene>
<dbReference type="EMBL" id="FZNT01000008">
    <property type="protein sequence ID" value="SNR68636.1"/>
    <property type="molecule type" value="Genomic_DNA"/>
</dbReference>
<organism evidence="1 2">
    <name type="scientific">Lutibacter agarilyticus</name>
    <dbReference type="NCBI Taxonomy" id="1109740"/>
    <lineage>
        <taxon>Bacteria</taxon>
        <taxon>Pseudomonadati</taxon>
        <taxon>Bacteroidota</taxon>
        <taxon>Flavobacteriia</taxon>
        <taxon>Flavobacteriales</taxon>
        <taxon>Flavobacteriaceae</taxon>
        <taxon>Lutibacter</taxon>
    </lineage>
</organism>
<dbReference type="Pfam" id="PF13479">
    <property type="entry name" value="AAA_24"/>
    <property type="match status" value="1"/>
</dbReference>
<sequence length="302" mass="34313">MKLEQAQRNQVKLRLGLSGASGFGKSYSALLLAYGITNDWTKIAIIDTENNSASLYAHLGEYNVLSLDEPYSPERYIKAIKTCEEASMEVIIIDSITQEWQGKGGCLQIHEQLGGRFQDWSKVSPRHQAFIDAILQSKCHIITTARRKIDYSLDSNQNGRTKVIKHGTKEITREGFEYELTTNFELINDKHLAVASKDRTGLFMNKPEFVISKGTGKLLKDWCNNGKSEKEYLAEIQQEIELCENLEGLRHIYGKYPNYQIRIKDSVLQRKAEIENVSAQIIPNNQIIQPTKKSQNGIDSKQ</sequence>
<dbReference type="AlphaFoldDB" id="A0A238YBI2"/>
<evidence type="ECO:0000313" key="1">
    <source>
        <dbReference type="EMBL" id="SNR68636.1"/>
    </source>
</evidence>
<dbReference type="Proteomes" id="UP000198384">
    <property type="component" value="Unassembled WGS sequence"/>
</dbReference>
<keyword evidence="2" id="KW-1185">Reference proteome</keyword>